<protein>
    <submittedName>
        <fullName evidence="7">TetR/AcrR family transcriptional regulator</fullName>
    </submittedName>
</protein>
<keyword evidence="3" id="KW-0804">Transcription</keyword>
<dbReference type="InterPro" id="IPR009057">
    <property type="entry name" value="Homeodomain-like_sf"/>
</dbReference>
<keyword evidence="1" id="KW-0805">Transcription regulation</keyword>
<evidence type="ECO:0000313" key="8">
    <source>
        <dbReference type="Proteomes" id="UP001501532"/>
    </source>
</evidence>
<feature type="DNA-binding region" description="H-T-H motif" evidence="4">
    <location>
        <begin position="27"/>
        <end position="46"/>
    </location>
</feature>
<name>A0ABP6LB22_9ACTN</name>
<organism evidence="7 8">
    <name type="scientific">Streptomyces glomeratus</name>
    <dbReference type="NCBI Taxonomy" id="284452"/>
    <lineage>
        <taxon>Bacteria</taxon>
        <taxon>Bacillati</taxon>
        <taxon>Actinomycetota</taxon>
        <taxon>Actinomycetes</taxon>
        <taxon>Kitasatosporales</taxon>
        <taxon>Streptomycetaceae</taxon>
        <taxon>Streptomyces</taxon>
    </lineage>
</organism>
<dbReference type="SUPFAM" id="SSF46689">
    <property type="entry name" value="Homeodomain-like"/>
    <property type="match status" value="1"/>
</dbReference>
<dbReference type="EMBL" id="BAAAUF010000016">
    <property type="protein sequence ID" value="GAA3038139.1"/>
    <property type="molecule type" value="Genomic_DNA"/>
</dbReference>
<accession>A0ABP6LB22</accession>
<dbReference type="Gene3D" id="1.10.357.10">
    <property type="entry name" value="Tetracycline Repressor, domain 2"/>
    <property type="match status" value="1"/>
</dbReference>
<evidence type="ECO:0000256" key="5">
    <source>
        <dbReference type="SAM" id="MobiDB-lite"/>
    </source>
</evidence>
<dbReference type="Pfam" id="PF00440">
    <property type="entry name" value="TetR_N"/>
    <property type="match status" value="1"/>
</dbReference>
<evidence type="ECO:0000256" key="1">
    <source>
        <dbReference type="ARBA" id="ARBA00023015"/>
    </source>
</evidence>
<evidence type="ECO:0000259" key="6">
    <source>
        <dbReference type="PROSITE" id="PS50977"/>
    </source>
</evidence>
<evidence type="ECO:0000256" key="2">
    <source>
        <dbReference type="ARBA" id="ARBA00023125"/>
    </source>
</evidence>
<sequence length="209" mass="23070">MDTEVARARALDAAEELFYGRGIQSVGMDDIRGTSGVSLKRLYQLFPAKEQLVEAYLQRRDERWRQRLAEYVDRHTDPVERLLAVFEWLRESCAEPGFRGCAWINSYGELGATSPRVLAQVRAHKQAFKAYLAGLVGDAGLPAPLGDQLFLLAEGAMVTAGMEASPAPADQARRAAELLLAAHRWRETDRETADPGRAAGCGDAGVRRR</sequence>
<dbReference type="RefSeq" id="WP_234517883.1">
    <property type="nucleotide sequence ID" value="NZ_BAAAUF010000016.1"/>
</dbReference>
<dbReference type="PROSITE" id="PS50977">
    <property type="entry name" value="HTH_TETR_2"/>
    <property type="match status" value="1"/>
</dbReference>
<gene>
    <name evidence="7" type="ORF">GCM10010448_20660</name>
</gene>
<feature type="region of interest" description="Disordered" evidence="5">
    <location>
        <begin position="187"/>
        <end position="209"/>
    </location>
</feature>
<evidence type="ECO:0000256" key="3">
    <source>
        <dbReference type="ARBA" id="ARBA00023163"/>
    </source>
</evidence>
<reference evidence="8" key="1">
    <citation type="journal article" date="2019" name="Int. J. Syst. Evol. Microbiol.">
        <title>The Global Catalogue of Microorganisms (GCM) 10K type strain sequencing project: providing services to taxonomists for standard genome sequencing and annotation.</title>
        <authorList>
            <consortium name="The Broad Institute Genomics Platform"/>
            <consortium name="The Broad Institute Genome Sequencing Center for Infectious Disease"/>
            <person name="Wu L."/>
            <person name="Ma J."/>
        </authorList>
    </citation>
    <scope>NUCLEOTIDE SEQUENCE [LARGE SCALE GENOMIC DNA]</scope>
    <source>
        <strain evidence="8">JCM 9091</strain>
    </source>
</reference>
<keyword evidence="8" id="KW-1185">Reference proteome</keyword>
<comment type="caution">
    <text evidence="7">The sequence shown here is derived from an EMBL/GenBank/DDBJ whole genome shotgun (WGS) entry which is preliminary data.</text>
</comment>
<dbReference type="PRINTS" id="PR00455">
    <property type="entry name" value="HTHTETR"/>
</dbReference>
<proteinExistence type="predicted"/>
<dbReference type="InterPro" id="IPR001647">
    <property type="entry name" value="HTH_TetR"/>
</dbReference>
<feature type="domain" description="HTH tetR-type" evidence="6">
    <location>
        <begin position="4"/>
        <end position="64"/>
    </location>
</feature>
<dbReference type="PANTHER" id="PTHR47506">
    <property type="entry name" value="TRANSCRIPTIONAL REGULATORY PROTEIN"/>
    <property type="match status" value="1"/>
</dbReference>
<evidence type="ECO:0000256" key="4">
    <source>
        <dbReference type="PROSITE-ProRule" id="PRU00335"/>
    </source>
</evidence>
<dbReference type="Proteomes" id="UP001501532">
    <property type="component" value="Unassembled WGS sequence"/>
</dbReference>
<dbReference type="InterPro" id="IPR036271">
    <property type="entry name" value="Tet_transcr_reg_TetR-rel_C_sf"/>
</dbReference>
<evidence type="ECO:0000313" key="7">
    <source>
        <dbReference type="EMBL" id="GAA3038139.1"/>
    </source>
</evidence>
<keyword evidence="2 4" id="KW-0238">DNA-binding</keyword>
<dbReference type="PANTHER" id="PTHR47506:SF1">
    <property type="entry name" value="HTH-TYPE TRANSCRIPTIONAL REGULATOR YJDC"/>
    <property type="match status" value="1"/>
</dbReference>
<dbReference type="SUPFAM" id="SSF48498">
    <property type="entry name" value="Tetracyclin repressor-like, C-terminal domain"/>
    <property type="match status" value="1"/>
</dbReference>